<name>S4XMB6_9CORY</name>
<dbReference type="InterPro" id="IPR025503">
    <property type="entry name" value="DUF4391"/>
</dbReference>
<dbReference type="STRING" id="1200352.A606_10695"/>
<dbReference type="AlphaFoldDB" id="S4XMB6"/>
<keyword evidence="1" id="KW-0175">Coiled coil</keyword>
<dbReference type="HOGENOM" id="CLU_084466_0_0_11"/>
<evidence type="ECO:0000313" key="2">
    <source>
        <dbReference type="EMBL" id="AGP31778.1"/>
    </source>
</evidence>
<reference evidence="2 3" key="1">
    <citation type="submission" date="2012-06" db="EMBL/GenBank/DDBJ databases">
        <title>Complete genome sequence of Corynebacterium terpenotabidum Y-11 (=DSM 44721).</title>
        <authorList>
            <person name="Ruckert C."/>
            <person name="Albersmeier A."/>
            <person name="Al-Dilaimi A."/>
            <person name="Szczepanowski R."/>
            <person name="Kalinowski J."/>
        </authorList>
    </citation>
    <scope>NUCLEOTIDE SEQUENCE [LARGE SCALE GENOMIC DNA]</scope>
    <source>
        <strain evidence="2 3">Y-11</strain>
    </source>
</reference>
<keyword evidence="3" id="KW-1185">Reference proteome</keyword>
<proteinExistence type="predicted"/>
<dbReference type="Proteomes" id="UP000014809">
    <property type="component" value="Chromosome"/>
</dbReference>
<dbReference type="EMBL" id="CP003696">
    <property type="protein sequence ID" value="AGP31778.1"/>
    <property type="molecule type" value="Genomic_DNA"/>
</dbReference>
<sequence length="221" mass="25199">MTDLLYRWPTAAEFARRIPKDKFYGRGRDRAAVKEKFVAEVDRITWAYKLAEVTVNLPDSDAVPEVQVFEVVAKEDDISDQVLRAMDTAVLSPIIFEVMRDHGDRREVRMVAAHKKLGSGAPTLSGYFSTGWMPSEAERSPLPAAVSLEALYEALLEPLTRVTVRAEDSVAEVSDRLNQVGKLEREVAALERKIRTEKQFNRKVELRRNLKIKQQELESQR</sequence>
<feature type="coiled-coil region" evidence="1">
    <location>
        <begin position="173"/>
        <end position="200"/>
    </location>
</feature>
<evidence type="ECO:0000313" key="3">
    <source>
        <dbReference type="Proteomes" id="UP000014809"/>
    </source>
</evidence>
<evidence type="ECO:0000256" key="1">
    <source>
        <dbReference type="SAM" id="Coils"/>
    </source>
</evidence>
<evidence type="ECO:0008006" key="4">
    <source>
        <dbReference type="Google" id="ProtNLM"/>
    </source>
</evidence>
<dbReference type="eggNOG" id="ENOG502ZBPR">
    <property type="taxonomic scope" value="Bacteria"/>
</dbReference>
<accession>S4XMB6</accession>
<dbReference type="PATRIC" id="fig|1200352.3.peg.2182"/>
<dbReference type="RefSeq" id="WP_020442127.1">
    <property type="nucleotide sequence ID" value="NC_021663.1"/>
</dbReference>
<dbReference type="OrthoDB" id="9805811at2"/>
<protein>
    <recommendedName>
        <fullName evidence="4">DUF4391 domain-containing protein</fullName>
    </recommendedName>
</protein>
<organism evidence="2 3">
    <name type="scientific">Corynebacterium terpenotabidum Y-11</name>
    <dbReference type="NCBI Taxonomy" id="1200352"/>
    <lineage>
        <taxon>Bacteria</taxon>
        <taxon>Bacillati</taxon>
        <taxon>Actinomycetota</taxon>
        <taxon>Actinomycetes</taxon>
        <taxon>Mycobacteriales</taxon>
        <taxon>Corynebacteriaceae</taxon>
        <taxon>Corynebacterium</taxon>
    </lineage>
</organism>
<dbReference type="KEGG" id="cter:A606_10695"/>
<dbReference type="Pfam" id="PF14335">
    <property type="entry name" value="DUF4391"/>
    <property type="match status" value="1"/>
</dbReference>
<gene>
    <name evidence="2" type="ORF">A606_10695</name>
</gene>